<comment type="caution">
    <text evidence="1">The sequence shown here is derived from an EMBL/GenBank/DDBJ whole genome shotgun (WGS) entry which is preliminary data.</text>
</comment>
<protein>
    <submittedName>
        <fullName evidence="1">Uncharacterized protein</fullName>
    </submittedName>
</protein>
<reference evidence="1" key="2">
    <citation type="journal article" date="2021" name="World Allergy Organ. J.">
        <title>Chromosome-level assembly of Dermatophagoides farinae genome and transcriptome reveals two novel allergens Der f 37 and Der f 39.</title>
        <authorList>
            <person name="Chen J."/>
            <person name="Cai Z."/>
            <person name="Fan D."/>
            <person name="Hu J."/>
            <person name="Hou Y."/>
            <person name="He Y."/>
            <person name="Zhang Z."/>
            <person name="Zhao Z."/>
            <person name="Gao P."/>
            <person name="Hu W."/>
            <person name="Sun J."/>
            <person name="Li J."/>
            <person name="Ji K."/>
        </authorList>
    </citation>
    <scope>NUCLEOTIDE SEQUENCE</scope>
    <source>
        <strain evidence="1">JKM2019</strain>
    </source>
</reference>
<gene>
    <name evidence="1" type="ORF">HUG17_10203</name>
</gene>
<organism evidence="1">
    <name type="scientific">Dermatophagoides farinae</name>
    <name type="common">American house dust mite</name>
    <dbReference type="NCBI Taxonomy" id="6954"/>
    <lineage>
        <taxon>Eukaryota</taxon>
        <taxon>Metazoa</taxon>
        <taxon>Ecdysozoa</taxon>
        <taxon>Arthropoda</taxon>
        <taxon>Chelicerata</taxon>
        <taxon>Arachnida</taxon>
        <taxon>Acari</taxon>
        <taxon>Acariformes</taxon>
        <taxon>Sarcoptiformes</taxon>
        <taxon>Astigmata</taxon>
        <taxon>Psoroptidia</taxon>
        <taxon>Analgoidea</taxon>
        <taxon>Pyroglyphidae</taxon>
        <taxon>Dermatophagoidinae</taxon>
        <taxon>Dermatophagoides</taxon>
    </lineage>
</organism>
<reference evidence="1" key="1">
    <citation type="submission" date="2020-06" db="EMBL/GenBank/DDBJ databases">
        <authorList>
            <person name="Ji K."/>
            <person name="Li J."/>
        </authorList>
    </citation>
    <scope>NUCLEOTIDE SEQUENCE</scope>
    <source>
        <strain evidence="1">JKM2019</strain>
        <tissue evidence="1">Whole body</tissue>
    </source>
</reference>
<dbReference type="EMBL" id="SDOV01000010">
    <property type="protein sequence ID" value="KAH7636233.1"/>
    <property type="molecule type" value="Genomic_DNA"/>
</dbReference>
<sequence length="105" mass="12277">MKENIWRRILQKLIRSSNIRRRFNNLFPNGIQGIGKIGESDHLIEYLIKKVRNQNSIKNRETRKINLRRETTSDDDIDELETIMTTQPLNKSTNNVVISPIGSDD</sequence>
<accession>A0A9D4SC50</accession>
<dbReference type="Proteomes" id="UP000828236">
    <property type="component" value="Unassembled WGS sequence"/>
</dbReference>
<dbReference type="AlphaFoldDB" id="A0A9D4SC50"/>
<proteinExistence type="predicted"/>
<evidence type="ECO:0000313" key="1">
    <source>
        <dbReference type="EMBL" id="KAH7636233.1"/>
    </source>
</evidence>
<name>A0A9D4SC50_DERFA</name>